<dbReference type="AlphaFoldDB" id="A0ABD7V398"/>
<evidence type="ECO:0008006" key="4">
    <source>
        <dbReference type="Google" id="ProtNLM"/>
    </source>
</evidence>
<feature type="region of interest" description="Disordered" evidence="1">
    <location>
        <begin position="363"/>
        <end position="516"/>
    </location>
</feature>
<feature type="compositionally biased region" description="Basic and acidic residues" evidence="1">
    <location>
        <begin position="439"/>
        <end position="454"/>
    </location>
</feature>
<sequence>MGERRRSRRAWSARTTKPFRASSRSTTTSLAFSALALASVVPIAVASTNVAAVVESLVDREVARDGTPYRHGSTTDPFSGLPRGTIKVATPDGGTMLIAGLPTRGDRQPPAAGYPVSLTAAGRPTPLAPLAPGRDEAVAAMKQDLAVMEAFADLGGGRPGTPSRPVVIVTDVRDHPNDLEPLNDPPENTATDDREWDDDFILPDKDRILVISDPRSPWGIKAWFDTMPWLKPFVEAAGIKANGARDPESSGKTKVVSVIIVGDPVSNFQWDPTRPLSSMLVNIAGYITIRSGNGPQNYDDLMRLGDPKLFTSHNTTYAVYEAAHPLALLLAVVYEKLGIRYDKGDLERWDELAQDLYPIRRPSVDTSAVPMDDGGSLPFDPAHPDEPKEPEDNPTPPPNQGIVPPNQGIVPPGVTSVDGGETGTGGPDTSADEAPADDQTSKDETPSQDRDPRSPADPGAVGEDGDEGGDAGDADGTDSSSERPTSDTSTPTRGDVDESTHSTSSENGSDSGESTD</sequence>
<reference evidence="2 3" key="1">
    <citation type="submission" date="2019-02" db="EMBL/GenBank/DDBJ databases">
        <authorList>
            <consortium name="Pathogen Informatics"/>
        </authorList>
    </citation>
    <scope>NUCLEOTIDE SEQUENCE [LARGE SCALE GENOMIC DNA]</scope>
    <source>
        <strain evidence="2 3">3012STDY6756503</strain>
    </source>
</reference>
<evidence type="ECO:0000313" key="2">
    <source>
        <dbReference type="EMBL" id="VFA88526.1"/>
    </source>
</evidence>
<organism evidence="2 3">
    <name type="scientific">Gordonia paraffinivorans</name>
    <dbReference type="NCBI Taxonomy" id="175628"/>
    <lineage>
        <taxon>Bacteria</taxon>
        <taxon>Bacillati</taxon>
        <taxon>Actinomycetota</taxon>
        <taxon>Actinomycetes</taxon>
        <taxon>Mycobacteriales</taxon>
        <taxon>Gordoniaceae</taxon>
        <taxon>Gordonia</taxon>
    </lineage>
</organism>
<comment type="caution">
    <text evidence="2">The sequence shown here is derived from an EMBL/GenBank/DDBJ whole genome shotgun (WGS) entry which is preliminary data.</text>
</comment>
<name>A0ABD7V398_9ACTN</name>
<gene>
    <name evidence="2" type="ORF">NCTC8139_02072</name>
</gene>
<accession>A0ABD7V398</accession>
<feature type="compositionally biased region" description="Basic and acidic residues" evidence="1">
    <location>
        <begin position="382"/>
        <end position="391"/>
    </location>
</feature>
<feature type="compositionally biased region" description="Basic residues" evidence="1">
    <location>
        <begin position="1"/>
        <end position="11"/>
    </location>
</feature>
<dbReference type="RefSeq" id="WP_244941158.1">
    <property type="nucleotide sequence ID" value="NZ_CAACYD010000006.1"/>
</dbReference>
<evidence type="ECO:0000313" key="3">
    <source>
        <dbReference type="Proteomes" id="UP000360750"/>
    </source>
</evidence>
<dbReference type="EMBL" id="CAACYD010000006">
    <property type="protein sequence ID" value="VFA88526.1"/>
    <property type="molecule type" value="Genomic_DNA"/>
</dbReference>
<feature type="compositionally biased region" description="Acidic residues" evidence="1">
    <location>
        <begin position="463"/>
        <end position="476"/>
    </location>
</feature>
<feature type="compositionally biased region" description="Low complexity" evidence="1">
    <location>
        <begin position="12"/>
        <end position="24"/>
    </location>
</feature>
<protein>
    <recommendedName>
        <fullName evidence="4">PE-PPE domain-containing protein</fullName>
    </recommendedName>
</protein>
<feature type="compositionally biased region" description="Polar residues" evidence="1">
    <location>
        <begin position="501"/>
        <end position="516"/>
    </location>
</feature>
<feature type="region of interest" description="Disordered" evidence="1">
    <location>
        <begin position="175"/>
        <end position="197"/>
    </location>
</feature>
<dbReference type="GeneID" id="60750077"/>
<dbReference type="Proteomes" id="UP000360750">
    <property type="component" value="Unassembled WGS sequence"/>
</dbReference>
<proteinExistence type="predicted"/>
<feature type="region of interest" description="Disordered" evidence="1">
    <location>
        <begin position="1"/>
        <end position="24"/>
    </location>
</feature>
<evidence type="ECO:0000256" key="1">
    <source>
        <dbReference type="SAM" id="MobiDB-lite"/>
    </source>
</evidence>